<protein>
    <submittedName>
        <fullName evidence="1">Uncharacterized protein</fullName>
    </submittedName>
</protein>
<keyword evidence="2" id="KW-1185">Reference proteome</keyword>
<reference evidence="1 2" key="1">
    <citation type="journal article" date="2019" name="Sci. Rep.">
        <title>Orb-weaving spider Araneus ventricosus genome elucidates the spidroin gene catalogue.</title>
        <authorList>
            <person name="Kono N."/>
            <person name="Nakamura H."/>
            <person name="Ohtoshi R."/>
            <person name="Moran D.A.P."/>
            <person name="Shinohara A."/>
            <person name="Yoshida Y."/>
            <person name="Fujiwara M."/>
            <person name="Mori M."/>
            <person name="Tomita M."/>
            <person name="Arakawa K."/>
        </authorList>
    </citation>
    <scope>NUCLEOTIDE SEQUENCE [LARGE SCALE GENOMIC DNA]</scope>
</reference>
<dbReference type="EMBL" id="BGPR01003499">
    <property type="protein sequence ID" value="GBM88905.1"/>
    <property type="molecule type" value="Genomic_DNA"/>
</dbReference>
<comment type="caution">
    <text evidence="1">The sequence shown here is derived from an EMBL/GenBank/DDBJ whole genome shotgun (WGS) entry which is preliminary data.</text>
</comment>
<organism evidence="1 2">
    <name type="scientific">Araneus ventricosus</name>
    <name type="common">Orbweaver spider</name>
    <name type="synonym">Epeira ventricosa</name>
    <dbReference type="NCBI Taxonomy" id="182803"/>
    <lineage>
        <taxon>Eukaryota</taxon>
        <taxon>Metazoa</taxon>
        <taxon>Ecdysozoa</taxon>
        <taxon>Arthropoda</taxon>
        <taxon>Chelicerata</taxon>
        <taxon>Arachnida</taxon>
        <taxon>Araneae</taxon>
        <taxon>Araneomorphae</taxon>
        <taxon>Entelegynae</taxon>
        <taxon>Araneoidea</taxon>
        <taxon>Araneidae</taxon>
        <taxon>Araneus</taxon>
    </lineage>
</organism>
<dbReference type="AlphaFoldDB" id="A0A4Y2JG86"/>
<proteinExistence type="predicted"/>
<accession>A0A4Y2JG86</accession>
<name>A0A4Y2JG86_ARAVE</name>
<evidence type="ECO:0000313" key="2">
    <source>
        <dbReference type="Proteomes" id="UP000499080"/>
    </source>
</evidence>
<dbReference type="Proteomes" id="UP000499080">
    <property type="component" value="Unassembled WGS sequence"/>
</dbReference>
<gene>
    <name evidence="1" type="ORF">AVEN_12514_1</name>
</gene>
<dbReference type="OrthoDB" id="7787313at2759"/>
<evidence type="ECO:0000313" key="1">
    <source>
        <dbReference type="EMBL" id="GBM88905.1"/>
    </source>
</evidence>
<sequence>MSMQRILLEEINNISKLCSEIDDEENSGGEDGIYDLLDNDSELFDTDNEEENIVNTGKGRKIMRLFSSPKTNVKRTIRILKLHLMELFGKKFHKVLDLEDPRFILFSEKYQGQRNMRNAIS</sequence>